<accession>A0A6C2UP23</accession>
<dbReference type="SUPFAM" id="SSF49303">
    <property type="entry name" value="beta-Galactosidase/glucuronidase domain"/>
    <property type="match status" value="1"/>
</dbReference>
<dbReference type="InterPro" id="IPR006102">
    <property type="entry name" value="Ig-like_GH2"/>
</dbReference>
<dbReference type="PANTHER" id="PTHR43730:SF1">
    <property type="entry name" value="BETA-MANNOSIDASE"/>
    <property type="match status" value="1"/>
</dbReference>
<feature type="domain" description="Glycoside hydrolase family 2 immunoglobulin-like beta-sandwich" evidence="6">
    <location>
        <begin position="196"/>
        <end position="308"/>
    </location>
</feature>
<dbReference type="EMBL" id="CAAHFH010000002">
    <property type="protein sequence ID" value="VGO22015.1"/>
    <property type="molecule type" value="Genomic_DNA"/>
</dbReference>
<keyword evidence="9" id="KW-1185">Reference proteome</keyword>
<dbReference type="Gene3D" id="2.60.40.10">
    <property type="entry name" value="Immunoglobulins"/>
    <property type="match status" value="1"/>
</dbReference>
<comment type="similarity">
    <text evidence="2">Belongs to the glycosyl hydrolase 2 family.</text>
</comment>
<evidence type="ECO:0000313" key="9">
    <source>
        <dbReference type="Proteomes" id="UP000346198"/>
    </source>
</evidence>
<feature type="domain" description="Beta-mannosidase-like galactose-binding" evidence="7">
    <location>
        <begin position="40"/>
        <end position="160"/>
    </location>
</feature>
<dbReference type="Proteomes" id="UP000346198">
    <property type="component" value="Unassembled WGS sequence"/>
</dbReference>
<evidence type="ECO:0000256" key="5">
    <source>
        <dbReference type="ARBA" id="ARBA00023295"/>
    </source>
</evidence>
<dbReference type="SUPFAM" id="SSF49785">
    <property type="entry name" value="Galactose-binding domain-like"/>
    <property type="match status" value="1"/>
</dbReference>
<dbReference type="AlphaFoldDB" id="A0A6C2UP23"/>
<dbReference type="InterPro" id="IPR008979">
    <property type="entry name" value="Galactose-bd-like_sf"/>
</dbReference>
<proteinExistence type="inferred from homology"/>
<dbReference type="RefSeq" id="WP_136063435.1">
    <property type="nucleotide sequence ID" value="NZ_CAAHFH010000002.1"/>
</dbReference>
<dbReference type="Pfam" id="PF00703">
    <property type="entry name" value="Glyco_hydro_2"/>
    <property type="match status" value="1"/>
</dbReference>
<dbReference type="Gene3D" id="2.60.120.260">
    <property type="entry name" value="Galactose-binding domain-like"/>
    <property type="match status" value="1"/>
</dbReference>
<dbReference type="Pfam" id="PF22666">
    <property type="entry name" value="Glyco_hydro_2_N2"/>
    <property type="match status" value="1"/>
</dbReference>
<organism evidence="8 9">
    <name type="scientific">Pontiella sulfatireligans</name>
    <dbReference type="NCBI Taxonomy" id="2750658"/>
    <lineage>
        <taxon>Bacteria</taxon>
        <taxon>Pseudomonadati</taxon>
        <taxon>Kiritimatiellota</taxon>
        <taxon>Kiritimatiellia</taxon>
        <taxon>Kiritimatiellales</taxon>
        <taxon>Pontiellaceae</taxon>
        <taxon>Pontiella</taxon>
    </lineage>
</organism>
<dbReference type="SUPFAM" id="SSF51445">
    <property type="entry name" value="(Trans)glycosidases"/>
    <property type="match status" value="1"/>
</dbReference>
<keyword evidence="5" id="KW-0326">Glycosidase</keyword>
<dbReference type="InterPro" id="IPR017853">
    <property type="entry name" value="GH"/>
</dbReference>
<sequence length="789" mass="89811">MNEQRVELDLSGIHWKMQKIRPGQGVIEGFHTMPSEYQGTFFNWSQVQVPGDIFTDLQRAGEIDDPYFGRNFGRAKWAQELEYWYFTKFHAPAEMQGKKVSVLFEGVDYSCEAWLNGQYLGAHEGMFSTFEFDITRSVRFDEWLEGCNILMIKLDPPPRNHGRVAGRKFCFGGDYMPDVVPFGIHRPVKVVATGETAIKRTRIESVINGADAVVSMEVEVHNLSADPYEVKLNATVAGENFKIATPITAVATTMIAPGANFVKMEIPVKDAQLWWPWDMGDQNLYEMEITAMAIGEESDVHREIFGIREITLEMNPGYTAEEVEFPWTFMVNGKRHFLRSSCWGGPPSMLYGRNTDKKYEARLAMVKEANINNLRIFGWHPPEVPYFYEQCDRLGITVWTNFSFATQGYIASPDVLWPAVAECADIVKQRRNHPCTVMWMGGEEVFFSGAHLESDNKLFMEEIGKGVREVTNVPYAIASPLSGTYGQKLGYKPKESTHANEHYYGAGAVLMEEYYPAQDHCVIPELTAASAPSVDALKRFIPEDELWPMGLSWGYHWADIDILKTLNVEVFGDERMGSLEEFVEATQTAQGMIFQYSLEVYRRRKPSLSAVAFCHFMTHMPDIKWGIIDYYGNKKLSFDYVKRAYQPVLASVEYERRRWKAGEELNCNAWIVNDLHTAFEGAELAWEIRSKGAVAASGKTTVDVEADSGRSVLPIQWTVEGETNEMFEVALKLTATDGAVLSDNHHTLLVGDHDAIKTELKERHRATCETMDRHGKSYFRYFPEQMQFD</sequence>
<dbReference type="GO" id="GO:0004567">
    <property type="term" value="F:beta-mannosidase activity"/>
    <property type="evidence" value="ECO:0007669"/>
    <property type="project" value="UniProtKB-EC"/>
</dbReference>
<evidence type="ECO:0000259" key="7">
    <source>
        <dbReference type="Pfam" id="PF22666"/>
    </source>
</evidence>
<dbReference type="InterPro" id="IPR013783">
    <property type="entry name" value="Ig-like_fold"/>
</dbReference>
<evidence type="ECO:0000259" key="6">
    <source>
        <dbReference type="Pfam" id="PF00703"/>
    </source>
</evidence>
<dbReference type="PANTHER" id="PTHR43730">
    <property type="entry name" value="BETA-MANNOSIDASE"/>
    <property type="match status" value="1"/>
</dbReference>
<protein>
    <recommendedName>
        <fullName evidence="3">beta-mannosidase</fullName>
        <ecNumber evidence="3">3.2.1.25</ecNumber>
    </recommendedName>
</protein>
<evidence type="ECO:0000256" key="1">
    <source>
        <dbReference type="ARBA" id="ARBA00000829"/>
    </source>
</evidence>
<dbReference type="InterPro" id="IPR054593">
    <property type="entry name" value="Beta-mannosidase-like_N2"/>
</dbReference>
<evidence type="ECO:0000256" key="2">
    <source>
        <dbReference type="ARBA" id="ARBA00007401"/>
    </source>
</evidence>
<dbReference type="EC" id="3.2.1.25" evidence="3"/>
<dbReference type="GO" id="GO:0005975">
    <property type="term" value="P:carbohydrate metabolic process"/>
    <property type="evidence" value="ECO:0007669"/>
    <property type="project" value="InterPro"/>
</dbReference>
<comment type="catalytic activity">
    <reaction evidence="1">
        <text>Hydrolysis of terminal, non-reducing beta-D-mannose residues in beta-D-mannosides.</text>
        <dbReference type="EC" id="3.2.1.25"/>
    </reaction>
</comment>
<gene>
    <name evidence="8" type="primary">csxA_2</name>
    <name evidence="8" type="ORF">SCARR_04096</name>
</gene>
<keyword evidence="4" id="KW-0378">Hydrolase</keyword>
<evidence type="ECO:0000256" key="4">
    <source>
        <dbReference type="ARBA" id="ARBA00022801"/>
    </source>
</evidence>
<name>A0A6C2UP23_9BACT</name>
<evidence type="ECO:0000256" key="3">
    <source>
        <dbReference type="ARBA" id="ARBA00012754"/>
    </source>
</evidence>
<dbReference type="Gene3D" id="3.20.20.80">
    <property type="entry name" value="Glycosidases"/>
    <property type="match status" value="1"/>
</dbReference>
<reference evidence="8 9" key="1">
    <citation type="submission" date="2019-04" db="EMBL/GenBank/DDBJ databases">
        <authorList>
            <person name="Van Vliet M D."/>
        </authorList>
    </citation>
    <scope>NUCLEOTIDE SEQUENCE [LARGE SCALE GENOMIC DNA]</scope>
    <source>
        <strain evidence="8 9">F21</strain>
    </source>
</reference>
<evidence type="ECO:0000313" key="8">
    <source>
        <dbReference type="EMBL" id="VGO22015.1"/>
    </source>
</evidence>
<dbReference type="InterPro" id="IPR036156">
    <property type="entry name" value="Beta-gal/glucu_dom_sf"/>
</dbReference>
<dbReference type="GO" id="GO:0006516">
    <property type="term" value="P:glycoprotein catabolic process"/>
    <property type="evidence" value="ECO:0007669"/>
    <property type="project" value="TreeGrafter"/>
</dbReference>
<dbReference type="InterPro" id="IPR050887">
    <property type="entry name" value="Beta-mannosidase_GH2"/>
</dbReference>